<keyword evidence="3" id="KW-1185">Reference proteome</keyword>
<proteinExistence type="predicted"/>
<gene>
    <name evidence="2" type="ORF">ACFQ2T_03285</name>
</gene>
<dbReference type="Gene3D" id="3.40.50.720">
    <property type="entry name" value="NAD(P)-binding Rossmann-like Domain"/>
    <property type="match status" value="1"/>
</dbReference>
<dbReference type="SUPFAM" id="SSF51735">
    <property type="entry name" value="NAD(P)-binding Rossmann-fold domains"/>
    <property type="match status" value="1"/>
</dbReference>
<dbReference type="EMBL" id="JBHTLN010000001">
    <property type="protein sequence ID" value="MFD1121515.1"/>
    <property type="molecule type" value="Genomic_DNA"/>
</dbReference>
<feature type="domain" description="NAD-dependent epimerase/dehydratase" evidence="1">
    <location>
        <begin position="3"/>
        <end position="204"/>
    </location>
</feature>
<organism evidence="2 3">
    <name type="scientific">Methylophilus flavus</name>
    <dbReference type="NCBI Taxonomy" id="640084"/>
    <lineage>
        <taxon>Bacteria</taxon>
        <taxon>Pseudomonadati</taxon>
        <taxon>Pseudomonadota</taxon>
        <taxon>Betaproteobacteria</taxon>
        <taxon>Nitrosomonadales</taxon>
        <taxon>Methylophilaceae</taxon>
        <taxon>Methylophilus</taxon>
    </lineage>
</organism>
<dbReference type="InterPro" id="IPR036291">
    <property type="entry name" value="NAD(P)-bd_dom_sf"/>
</dbReference>
<name>A0ABW3PGQ5_9PROT</name>
<reference evidence="3" key="1">
    <citation type="journal article" date="2019" name="Int. J. Syst. Evol. Microbiol.">
        <title>The Global Catalogue of Microorganisms (GCM) 10K type strain sequencing project: providing services to taxonomists for standard genome sequencing and annotation.</title>
        <authorList>
            <consortium name="The Broad Institute Genomics Platform"/>
            <consortium name="The Broad Institute Genome Sequencing Center for Infectious Disease"/>
            <person name="Wu L."/>
            <person name="Ma J."/>
        </authorList>
    </citation>
    <scope>NUCLEOTIDE SEQUENCE [LARGE SCALE GENOMIC DNA]</scope>
    <source>
        <strain evidence="3">CCUG 58411</strain>
    </source>
</reference>
<dbReference type="Pfam" id="PF01370">
    <property type="entry name" value="Epimerase"/>
    <property type="match status" value="1"/>
</dbReference>
<evidence type="ECO:0000259" key="1">
    <source>
        <dbReference type="Pfam" id="PF01370"/>
    </source>
</evidence>
<protein>
    <submittedName>
        <fullName evidence="2">NAD-dependent epimerase/dehydratase family protein</fullName>
    </submittedName>
</protein>
<dbReference type="RefSeq" id="WP_379030463.1">
    <property type="nucleotide sequence ID" value="NZ_JBHTLN010000001.1"/>
</dbReference>
<comment type="caution">
    <text evidence="2">The sequence shown here is derived from an EMBL/GenBank/DDBJ whole genome shotgun (WGS) entry which is preliminary data.</text>
</comment>
<dbReference type="InterPro" id="IPR050177">
    <property type="entry name" value="Lipid_A_modif_metabolic_enz"/>
</dbReference>
<dbReference type="PANTHER" id="PTHR43245">
    <property type="entry name" value="BIFUNCTIONAL POLYMYXIN RESISTANCE PROTEIN ARNA"/>
    <property type="match status" value="1"/>
</dbReference>
<dbReference type="PANTHER" id="PTHR43245:SF58">
    <property type="entry name" value="BLL5923 PROTEIN"/>
    <property type="match status" value="1"/>
</dbReference>
<evidence type="ECO:0000313" key="2">
    <source>
        <dbReference type="EMBL" id="MFD1121515.1"/>
    </source>
</evidence>
<evidence type="ECO:0000313" key="3">
    <source>
        <dbReference type="Proteomes" id="UP001597206"/>
    </source>
</evidence>
<dbReference type="InterPro" id="IPR001509">
    <property type="entry name" value="Epimerase_deHydtase"/>
</dbReference>
<sequence>MQVLVTGASGFVGHALCRELVTHDHACTAVRRGALEPEHYPGTYDCMIHLAGRAHVMKDTATDVYQAYAMVNIDYTLKVAELARQLKVKRFVFLSSVKVNGEASVHPFIETDTAAPLDAYGQTKLEAELVLKKFCAEHQMELVIIRPPLIYGPGVKANFKQLIKLCLLPVPLPFASISNRRSFVSLNNLVDFISLCCIHPQAADQTFLISDDQDVSMAELIKAIRSANKQKAMLFSMPPGLLESILKLTGKSGLASRLFGTLQVDISKAKTLLGWQPTLSFHAGIARVLEK</sequence>
<accession>A0ABW3PGQ5</accession>
<dbReference type="Proteomes" id="UP001597206">
    <property type="component" value="Unassembled WGS sequence"/>
</dbReference>